<organism evidence="7 8">
    <name type="scientific">Priapulus caudatus</name>
    <name type="common">Priapulid worm</name>
    <dbReference type="NCBI Taxonomy" id="37621"/>
    <lineage>
        <taxon>Eukaryota</taxon>
        <taxon>Metazoa</taxon>
        <taxon>Ecdysozoa</taxon>
        <taxon>Scalidophora</taxon>
        <taxon>Priapulida</taxon>
        <taxon>Priapulimorpha</taxon>
        <taxon>Priapulimorphida</taxon>
        <taxon>Priapulidae</taxon>
        <taxon>Priapulus</taxon>
    </lineage>
</organism>
<dbReference type="Pfam" id="PF13193">
    <property type="entry name" value="AMP-binding_C"/>
    <property type="match status" value="1"/>
</dbReference>
<comment type="subcellular location">
    <subcellularLocation>
        <location evidence="1">Peroxisome</location>
    </subcellularLocation>
</comment>
<proteinExistence type="inferred from homology"/>
<dbReference type="GeneID" id="106805266"/>
<evidence type="ECO:0000256" key="2">
    <source>
        <dbReference type="ARBA" id="ARBA00006432"/>
    </source>
</evidence>
<keyword evidence="7" id="KW-1185">Reference proteome</keyword>
<evidence type="ECO:0000313" key="7">
    <source>
        <dbReference type="Proteomes" id="UP000695022"/>
    </source>
</evidence>
<reference evidence="8" key="1">
    <citation type="submission" date="2025-08" db="UniProtKB">
        <authorList>
            <consortium name="RefSeq"/>
        </authorList>
    </citation>
    <scope>IDENTIFICATION</scope>
</reference>
<dbReference type="RefSeq" id="XP_014662280.1">
    <property type="nucleotide sequence ID" value="XM_014806794.1"/>
</dbReference>
<comment type="similarity">
    <text evidence="2">Belongs to the ATP-dependent AMP-binding enzyme family.</text>
</comment>
<dbReference type="InterPro" id="IPR042099">
    <property type="entry name" value="ANL_N_sf"/>
</dbReference>
<dbReference type="InterPro" id="IPR000873">
    <property type="entry name" value="AMP-dep_synth/lig_dom"/>
</dbReference>
<evidence type="ECO:0000259" key="5">
    <source>
        <dbReference type="Pfam" id="PF00501"/>
    </source>
</evidence>
<dbReference type="Proteomes" id="UP000695022">
    <property type="component" value="Unplaced"/>
</dbReference>
<dbReference type="InterPro" id="IPR045851">
    <property type="entry name" value="AMP-bd_C_sf"/>
</dbReference>
<keyword evidence="3" id="KW-0436">Ligase</keyword>
<keyword evidence="4" id="KW-0576">Peroxisome</keyword>
<dbReference type="PANTHER" id="PTHR24096">
    <property type="entry name" value="LONG-CHAIN-FATTY-ACID--COA LIGASE"/>
    <property type="match status" value="1"/>
</dbReference>
<sequence length="207" mass="22419">MSESGLVVAEPSDHTKIGTVGQPLSNVECKVIDVETGVEVPAGGSGELLIRSPSIMLGYVNDPVSTANCMDSDGWLHSGDIVRYDEEGFVYVKDRIRDTMKVMRDGVITIYVSPSEVESVILSHPGVADTTVLGIHDEVLAYDLLRAFVVAREGVTVTAEEIKEHVKRNARLPEHCLTSGVTFLAEIPRTGSGKALRRVLRQTATET</sequence>
<evidence type="ECO:0000259" key="6">
    <source>
        <dbReference type="Pfam" id="PF13193"/>
    </source>
</evidence>
<dbReference type="Gene3D" id="3.40.50.12780">
    <property type="entry name" value="N-terminal domain of ligase-like"/>
    <property type="match status" value="1"/>
</dbReference>
<gene>
    <name evidence="8" type="primary">LOC106805266</name>
</gene>
<feature type="domain" description="AMP-dependent synthetase/ligase" evidence="5">
    <location>
        <begin position="1"/>
        <end position="59"/>
    </location>
</feature>
<dbReference type="PANTHER" id="PTHR24096:SF149">
    <property type="entry name" value="AMP-BINDING DOMAIN-CONTAINING PROTEIN-RELATED"/>
    <property type="match status" value="1"/>
</dbReference>
<feature type="domain" description="AMP-binding enzyme C-terminal" evidence="6">
    <location>
        <begin position="116"/>
        <end position="194"/>
    </location>
</feature>
<evidence type="ECO:0000256" key="3">
    <source>
        <dbReference type="ARBA" id="ARBA00022598"/>
    </source>
</evidence>
<accession>A0ABM1DQQ9</accession>
<dbReference type="Gene3D" id="3.30.300.30">
    <property type="match status" value="1"/>
</dbReference>
<dbReference type="Pfam" id="PF00501">
    <property type="entry name" value="AMP-binding"/>
    <property type="match status" value="1"/>
</dbReference>
<protein>
    <submittedName>
        <fullName evidence="8">4-coumarate--CoA ligase 4-like</fullName>
    </submittedName>
</protein>
<dbReference type="SUPFAM" id="SSF56801">
    <property type="entry name" value="Acetyl-CoA synthetase-like"/>
    <property type="match status" value="1"/>
</dbReference>
<name>A0ABM1DQQ9_PRICU</name>
<evidence type="ECO:0000313" key="8">
    <source>
        <dbReference type="RefSeq" id="XP_014662280.1"/>
    </source>
</evidence>
<dbReference type="InterPro" id="IPR025110">
    <property type="entry name" value="AMP-bd_C"/>
</dbReference>
<evidence type="ECO:0000256" key="4">
    <source>
        <dbReference type="ARBA" id="ARBA00023140"/>
    </source>
</evidence>
<evidence type="ECO:0000256" key="1">
    <source>
        <dbReference type="ARBA" id="ARBA00004275"/>
    </source>
</evidence>